<organism evidence="2 3">
    <name type="scientific">Lentithecium fluviatile CBS 122367</name>
    <dbReference type="NCBI Taxonomy" id="1168545"/>
    <lineage>
        <taxon>Eukaryota</taxon>
        <taxon>Fungi</taxon>
        <taxon>Dikarya</taxon>
        <taxon>Ascomycota</taxon>
        <taxon>Pezizomycotina</taxon>
        <taxon>Dothideomycetes</taxon>
        <taxon>Pleosporomycetidae</taxon>
        <taxon>Pleosporales</taxon>
        <taxon>Massarineae</taxon>
        <taxon>Lentitheciaceae</taxon>
        <taxon>Lentithecium</taxon>
    </lineage>
</organism>
<dbReference type="AlphaFoldDB" id="A0A6G1IQC3"/>
<reference evidence="2" key="1">
    <citation type="journal article" date="2020" name="Stud. Mycol.">
        <title>101 Dothideomycetes genomes: a test case for predicting lifestyles and emergence of pathogens.</title>
        <authorList>
            <person name="Haridas S."/>
            <person name="Albert R."/>
            <person name="Binder M."/>
            <person name="Bloem J."/>
            <person name="Labutti K."/>
            <person name="Salamov A."/>
            <person name="Andreopoulos B."/>
            <person name="Baker S."/>
            <person name="Barry K."/>
            <person name="Bills G."/>
            <person name="Bluhm B."/>
            <person name="Cannon C."/>
            <person name="Castanera R."/>
            <person name="Culley D."/>
            <person name="Daum C."/>
            <person name="Ezra D."/>
            <person name="Gonzalez J."/>
            <person name="Henrissat B."/>
            <person name="Kuo A."/>
            <person name="Liang C."/>
            <person name="Lipzen A."/>
            <person name="Lutzoni F."/>
            <person name="Magnuson J."/>
            <person name="Mondo S."/>
            <person name="Nolan M."/>
            <person name="Ohm R."/>
            <person name="Pangilinan J."/>
            <person name="Park H.-J."/>
            <person name="Ramirez L."/>
            <person name="Alfaro M."/>
            <person name="Sun H."/>
            <person name="Tritt A."/>
            <person name="Yoshinaga Y."/>
            <person name="Zwiers L.-H."/>
            <person name="Turgeon B."/>
            <person name="Goodwin S."/>
            <person name="Spatafora J."/>
            <person name="Crous P."/>
            <person name="Grigoriev I."/>
        </authorList>
    </citation>
    <scope>NUCLEOTIDE SEQUENCE</scope>
    <source>
        <strain evidence="2">CBS 122367</strain>
    </source>
</reference>
<feature type="domain" description="DUF7708" evidence="1">
    <location>
        <begin position="18"/>
        <end position="154"/>
    </location>
</feature>
<keyword evidence="3" id="KW-1185">Reference proteome</keyword>
<name>A0A6G1IQC3_9PLEO</name>
<protein>
    <recommendedName>
        <fullName evidence="1">DUF7708 domain-containing protein</fullName>
    </recommendedName>
</protein>
<evidence type="ECO:0000259" key="1">
    <source>
        <dbReference type="Pfam" id="PF24809"/>
    </source>
</evidence>
<evidence type="ECO:0000313" key="2">
    <source>
        <dbReference type="EMBL" id="KAF2680447.1"/>
    </source>
</evidence>
<dbReference type="Proteomes" id="UP000799291">
    <property type="component" value="Unassembled WGS sequence"/>
</dbReference>
<dbReference type="EMBL" id="MU005596">
    <property type="protein sequence ID" value="KAF2680447.1"/>
    <property type="molecule type" value="Genomic_DNA"/>
</dbReference>
<dbReference type="OrthoDB" id="5389929at2759"/>
<proteinExistence type="predicted"/>
<sequence>MLRRKHGAGRIGKRLEAWTKRSSDFLAAYSGIIEIVKSVAGGQAQVPYTAISILFIVAVNKSRIQEHIESTLKQVTLDFPDLAKICEIVDYSRLLPTLESLTNNIDLYSKKAALYYRRYWFSRLWYVIRHPPNESMILEKLKADIENDAKEIRNSTFRYTVETLQSLLDAETHRALHSAKVALRPKENSRTALDNYQWSLKSLQGLSPKYKYFDIAAFTNPNYKIWKESDESALLVLQGRSISVDCTSLSWLSIASFQIIEQLKHESPDWLLTRHLFFTQDNICGDADAAPGIADIIHQIITANPQTVTGPGRLQRLQDAASSEIWQGGDPSGPCHLLKSILEDEAMRKYPAVCIVLDRIDRCTCTTSDLVNHLIEIIRDHKEPPIIKIFIILEDHGVSKGALRLGCMSGRVNVVTEDQDFAIALH</sequence>
<gene>
    <name evidence="2" type="ORF">K458DRAFT_421394</name>
</gene>
<dbReference type="Pfam" id="PF24809">
    <property type="entry name" value="DUF7708"/>
    <property type="match status" value="1"/>
</dbReference>
<accession>A0A6G1IQC3</accession>
<evidence type="ECO:0000313" key="3">
    <source>
        <dbReference type="Proteomes" id="UP000799291"/>
    </source>
</evidence>
<dbReference type="InterPro" id="IPR056125">
    <property type="entry name" value="DUF7708"/>
</dbReference>